<comment type="subcellular location">
    <subcellularLocation>
        <location evidence="1">Membrane</location>
    </subcellularLocation>
</comment>
<dbReference type="PROSITE" id="PS50835">
    <property type="entry name" value="IG_LIKE"/>
    <property type="match status" value="2"/>
</dbReference>
<dbReference type="InterPro" id="IPR007110">
    <property type="entry name" value="Ig-like_dom"/>
</dbReference>
<dbReference type="SUPFAM" id="SSF48726">
    <property type="entry name" value="Immunoglobulin"/>
    <property type="match status" value="2"/>
</dbReference>
<evidence type="ECO:0000256" key="1">
    <source>
        <dbReference type="ARBA" id="ARBA00004370"/>
    </source>
</evidence>
<keyword evidence="2" id="KW-0812">Transmembrane</keyword>
<sequence length="250" mass="28387">MRAKLRVFILFSLFLDGQAQVLLKQREVSITRGNKTRASMDCIAEGVPAFQYAYIHWYRHVPNKAPEWILYIGDGAASYDGNSYRNKYSSSKKGTNVCTLTINDINSSDEGAYYCAYWPGRASPVAAAAGLERPRQAAAPSWATWPRQQPQAGGTTYVCLIEKFYPEVIRVKWTDDEKEVTDNVVKGDTWQSTKEDKYSIASWLTVPAENEEKNYYCKYEHEEEKASLSTQEITKSFPRKSNSVCVMVPK</sequence>
<dbReference type="Pfam" id="PF07686">
    <property type="entry name" value="V-set"/>
    <property type="match status" value="1"/>
</dbReference>
<keyword evidence="7" id="KW-0732">Signal</keyword>
<feature type="domain" description="Ig-like" evidence="8">
    <location>
        <begin position="19"/>
        <end position="115"/>
    </location>
</feature>
<evidence type="ECO:0000313" key="9">
    <source>
        <dbReference type="Ensembl" id="ENSCUSP00005000979.1"/>
    </source>
</evidence>
<dbReference type="SMART" id="SM00406">
    <property type="entry name" value="IGv"/>
    <property type="match status" value="1"/>
</dbReference>
<dbReference type="Gene3D" id="2.60.40.10">
    <property type="entry name" value="Immunoglobulins"/>
    <property type="match status" value="2"/>
</dbReference>
<accession>A0A8C3TP27</accession>
<dbReference type="InterPro" id="IPR003597">
    <property type="entry name" value="Ig_C1-set"/>
</dbReference>
<reference evidence="9" key="3">
    <citation type="submission" date="2025-09" db="UniProtKB">
        <authorList>
            <consortium name="Ensembl"/>
        </authorList>
    </citation>
    <scope>IDENTIFICATION</scope>
</reference>
<dbReference type="GO" id="GO:0016020">
    <property type="term" value="C:membrane"/>
    <property type="evidence" value="ECO:0007669"/>
    <property type="project" value="UniProtKB-SubCell"/>
</dbReference>
<evidence type="ECO:0000256" key="6">
    <source>
        <dbReference type="ARBA" id="ARBA00023319"/>
    </source>
</evidence>
<feature type="domain" description="Ig-like" evidence="8">
    <location>
        <begin position="134"/>
        <end position="234"/>
    </location>
</feature>
<dbReference type="CDD" id="cd00098">
    <property type="entry name" value="IgC1"/>
    <property type="match status" value="1"/>
</dbReference>
<name>A0A8C3TP27_CATUS</name>
<dbReference type="AlphaFoldDB" id="A0A8C3TP27"/>
<dbReference type="InterPro" id="IPR051117">
    <property type="entry name" value="TRG_var/const_region"/>
</dbReference>
<dbReference type="InterPro" id="IPR013783">
    <property type="entry name" value="Ig-like_fold"/>
</dbReference>
<protein>
    <recommendedName>
        <fullName evidence="8">Ig-like domain-containing protein</fullName>
    </recommendedName>
</protein>
<proteinExistence type="predicted"/>
<keyword evidence="6" id="KW-0393">Immunoglobulin domain</keyword>
<keyword evidence="4" id="KW-0472">Membrane</keyword>
<dbReference type="Proteomes" id="UP000694563">
    <property type="component" value="Chromosome 1"/>
</dbReference>
<dbReference type="InterPro" id="IPR036179">
    <property type="entry name" value="Ig-like_dom_sf"/>
</dbReference>
<organism evidence="9 10">
    <name type="scientific">Catharus ustulatus</name>
    <name type="common">Russet-backed thrush</name>
    <name type="synonym">Hylocichla ustulatus</name>
    <dbReference type="NCBI Taxonomy" id="91951"/>
    <lineage>
        <taxon>Eukaryota</taxon>
        <taxon>Metazoa</taxon>
        <taxon>Chordata</taxon>
        <taxon>Craniata</taxon>
        <taxon>Vertebrata</taxon>
        <taxon>Euteleostomi</taxon>
        <taxon>Archelosauria</taxon>
        <taxon>Archosauria</taxon>
        <taxon>Dinosauria</taxon>
        <taxon>Saurischia</taxon>
        <taxon>Theropoda</taxon>
        <taxon>Coelurosauria</taxon>
        <taxon>Aves</taxon>
        <taxon>Neognathae</taxon>
        <taxon>Neoaves</taxon>
        <taxon>Telluraves</taxon>
        <taxon>Australaves</taxon>
        <taxon>Passeriformes</taxon>
        <taxon>Turdidae</taxon>
        <taxon>Catharus</taxon>
    </lineage>
</organism>
<evidence type="ECO:0000256" key="7">
    <source>
        <dbReference type="SAM" id="SignalP"/>
    </source>
</evidence>
<dbReference type="SMART" id="SM00407">
    <property type="entry name" value="IGc1"/>
    <property type="match status" value="1"/>
</dbReference>
<evidence type="ECO:0000256" key="3">
    <source>
        <dbReference type="ARBA" id="ARBA00022989"/>
    </source>
</evidence>
<reference evidence="9" key="2">
    <citation type="submission" date="2025-08" db="UniProtKB">
        <authorList>
            <consortium name="Ensembl"/>
        </authorList>
    </citation>
    <scope>IDENTIFICATION</scope>
</reference>
<dbReference type="PANTHER" id="PTHR19256:SF65">
    <property type="entry name" value="T CELL RECEPTOR GAMMA CONSTANT 1-RELATED"/>
    <property type="match status" value="1"/>
</dbReference>
<feature type="chain" id="PRO_5034443950" description="Ig-like domain-containing protein" evidence="7">
    <location>
        <begin position="20"/>
        <end position="250"/>
    </location>
</feature>
<dbReference type="Pfam" id="PF07654">
    <property type="entry name" value="C1-set"/>
    <property type="match status" value="1"/>
</dbReference>
<dbReference type="PANTHER" id="PTHR19256">
    <property type="entry name" value="T-CELL RECEPTOR GAMMA CHAIN"/>
    <property type="match status" value="1"/>
</dbReference>
<evidence type="ECO:0000256" key="5">
    <source>
        <dbReference type="ARBA" id="ARBA00023170"/>
    </source>
</evidence>
<feature type="signal peptide" evidence="7">
    <location>
        <begin position="1"/>
        <end position="19"/>
    </location>
</feature>
<keyword evidence="10" id="KW-1185">Reference proteome</keyword>
<evidence type="ECO:0000259" key="8">
    <source>
        <dbReference type="PROSITE" id="PS50835"/>
    </source>
</evidence>
<keyword evidence="3" id="KW-1133">Transmembrane helix</keyword>
<dbReference type="InterPro" id="IPR013106">
    <property type="entry name" value="Ig_V-set"/>
</dbReference>
<evidence type="ECO:0000256" key="4">
    <source>
        <dbReference type="ARBA" id="ARBA00023136"/>
    </source>
</evidence>
<reference evidence="9" key="1">
    <citation type="submission" date="2020-10" db="EMBL/GenBank/DDBJ databases">
        <title>Catharus ustulatus (Swainson's thrush) genome, bCatUst1, primary haplotype v2.</title>
        <authorList>
            <person name="Delmore K."/>
            <person name="Vafadar M."/>
            <person name="Formenti G."/>
            <person name="Chow W."/>
            <person name="Pelan S."/>
            <person name="Howe K."/>
            <person name="Rhie A."/>
            <person name="Mountcastle J."/>
            <person name="Haase B."/>
            <person name="Fedrigo O."/>
            <person name="Jarvis E.D."/>
        </authorList>
    </citation>
    <scope>NUCLEOTIDE SEQUENCE [LARGE SCALE GENOMIC DNA]</scope>
</reference>
<dbReference type="Ensembl" id="ENSCUST00005001029.1">
    <property type="protein sequence ID" value="ENSCUSP00005000979.1"/>
    <property type="gene ID" value="ENSCUSG00005000663.1"/>
</dbReference>
<evidence type="ECO:0000256" key="2">
    <source>
        <dbReference type="ARBA" id="ARBA00022692"/>
    </source>
</evidence>
<keyword evidence="5" id="KW-0675">Receptor</keyword>
<evidence type="ECO:0000313" key="10">
    <source>
        <dbReference type="Proteomes" id="UP000694563"/>
    </source>
</evidence>